<dbReference type="PANTHER" id="PTHR30290:SF9">
    <property type="entry name" value="OLIGOPEPTIDE-BINDING PROTEIN APPA"/>
    <property type="match status" value="1"/>
</dbReference>
<dbReference type="Gene3D" id="3.90.76.10">
    <property type="entry name" value="Dipeptide-binding Protein, Domain 1"/>
    <property type="match status" value="1"/>
</dbReference>
<evidence type="ECO:0000256" key="2">
    <source>
        <dbReference type="ARBA" id="ARBA00022448"/>
    </source>
</evidence>
<evidence type="ECO:0000256" key="3">
    <source>
        <dbReference type="ARBA" id="ARBA00022729"/>
    </source>
</evidence>
<dbReference type="SUPFAM" id="SSF53850">
    <property type="entry name" value="Periplasmic binding protein-like II"/>
    <property type="match status" value="1"/>
</dbReference>
<keyword evidence="4" id="KW-0472">Membrane</keyword>
<accession>A0A1G2HWV5</accession>
<dbReference type="SUPFAM" id="SSF47090">
    <property type="entry name" value="PGBD-like"/>
    <property type="match status" value="1"/>
</dbReference>
<protein>
    <recommendedName>
        <fullName evidence="9">Solute-binding protein family 5 domain-containing protein</fullName>
    </recommendedName>
</protein>
<dbReference type="InterPro" id="IPR039424">
    <property type="entry name" value="SBP_5"/>
</dbReference>
<dbReference type="STRING" id="1802206.A3D35_00360"/>
<keyword evidence="4" id="KW-0812">Transmembrane</keyword>
<gene>
    <name evidence="7" type="ORF">A3D35_00360</name>
</gene>
<dbReference type="Pfam" id="PF00496">
    <property type="entry name" value="SBP_bac_5"/>
    <property type="match status" value="1"/>
</dbReference>
<dbReference type="InterPro" id="IPR000914">
    <property type="entry name" value="SBP_5_dom"/>
</dbReference>
<keyword evidence="2" id="KW-0813">Transport</keyword>
<dbReference type="GO" id="GO:0043190">
    <property type="term" value="C:ATP-binding cassette (ABC) transporter complex"/>
    <property type="evidence" value="ECO:0007669"/>
    <property type="project" value="InterPro"/>
</dbReference>
<keyword evidence="3" id="KW-0732">Signal</keyword>
<dbReference type="Proteomes" id="UP000176421">
    <property type="component" value="Unassembled WGS sequence"/>
</dbReference>
<dbReference type="PIRSF" id="PIRSF002741">
    <property type="entry name" value="MppA"/>
    <property type="match status" value="1"/>
</dbReference>
<proteinExistence type="inferred from homology"/>
<dbReference type="Gene3D" id="3.40.190.10">
    <property type="entry name" value="Periplasmic binding protein-like II"/>
    <property type="match status" value="2"/>
</dbReference>
<keyword evidence="4" id="KW-1133">Transmembrane helix</keyword>
<evidence type="ECO:0000259" key="5">
    <source>
        <dbReference type="Pfam" id="PF00496"/>
    </source>
</evidence>
<dbReference type="AlphaFoldDB" id="A0A1G2HWV5"/>
<evidence type="ECO:0008006" key="9">
    <source>
        <dbReference type="Google" id="ProtNLM"/>
    </source>
</evidence>
<evidence type="ECO:0000256" key="4">
    <source>
        <dbReference type="SAM" id="Phobius"/>
    </source>
</evidence>
<name>A0A1G2HWV5_9BACT</name>
<evidence type="ECO:0000259" key="6">
    <source>
        <dbReference type="Pfam" id="PF01471"/>
    </source>
</evidence>
<dbReference type="InterPro" id="IPR030678">
    <property type="entry name" value="Peptide/Ni-bd"/>
</dbReference>
<dbReference type="GO" id="GO:0015833">
    <property type="term" value="P:peptide transport"/>
    <property type="evidence" value="ECO:0007669"/>
    <property type="project" value="TreeGrafter"/>
</dbReference>
<evidence type="ECO:0000313" key="8">
    <source>
        <dbReference type="Proteomes" id="UP000176421"/>
    </source>
</evidence>
<evidence type="ECO:0000313" key="7">
    <source>
        <dbReference type="EMBL" id="OGZ66899.1"/>
    </source>
</evidence>
<dbReference type="EMBL" id="MHOS01000050">
    <property type="protein sequence ID" value="OGZ66899.1"/>
    <property type="molecule type" value="Genomic_DNA"/>
</dbReference>
<dbReference type="InterPro" id="IPR036365">
    <property type="entry name" value="PGBD-like_sf"/>
</dbReference>
<feature type="domain" description="Solute-binding protein family 5" evidence="5">
    <location>
        <begin position="100"/>
        <end position="406"/>
    </location>
</feature>
<dbReference type="Gene3D" id="3.10.105.10">
    <property type="entry name" value="Dipeptide-binding Protein, Domain 3"/>
    <property type="match status" value="2"/>
</dbReference>
<dbReference type="GO" id="GO:1904680">
    <property type="term" value="F:peptide transmembrane transporter activity"/>
    <property type="evidence" value="ECO:0007669"/>
    <property type="project" value="TreeGrafter"/>
</dbReference>
<dbReference type="PANTHER" id="PTHR30290">
    <property type="entry name" value="PERIPLASMIC BINDING COMPONENT OF ABC TRANSPORTER"/>
    <property type="match status" value="1"/>
</dbReference>
<reference evidence="7 8" key="1">
    <citation type="journal article" date="2016" name="Nat. Commun.">
        <title>Thousands of microbial genomes shed light on interconnected biogeochemical processes in an aquifer system.</title>
        <authorList>
            <person name="Anantharaman K."/>
            <person name="Brown C.T."/>
            <person name="Hug L.A."/>
            <person name="Sharon I."/>
            <person name="Castelle C.J."/>
            <person name="Probst A.J."/>
            <person name="Thomas B.C."/>
            <person name="Singh A."/>
            <person name="Wilkins M.J."/>
            <person name="Karaoz U."/>
            <person name="Brodie E.L."/>
            <person name="Williams K.H."/>
            <person name="Hubbard S.S."/>
            <person name="Banfield J.F."/>
        </authorList>
    </citation>
    <scope>NUCLEOTIDE SEQUENCE [LARGE SCALE GENOMIC DNA]</scope>
</reference>
<organism evidence="7 8">
    <name type="scientific">Candidatus Staskawiczbacteria bacterium RIFCSPHIGHO2_02_FULL_34_9</name>
    <dbReference type="NCBI Taxonomy" id="1802206"/>
    <lineage>
        <taxon>Bacteria</taxon>
        <taxon>Candidatus Staskawicziibacteriota</taxon>
    </lineage>
</organism>
<dbReference type="InterPro" id="IPR002477">
    <property type="entry name" value="Peptidoglycan-bd-like"/>
</dbReference>
<feature type="domain" description="Peptidoglycan binding-like" evidence="6">
    <location>
        <begin position="420"/>
        <end position="483"/>
    </location>
</feature>
<dbReference type="GO" id="GO:0042597">
    <property type="term" value="C:periplasmic space"/>
    <property type="evidence" value="ECO:0007669"/>
    <property type="project" value="UniProtKB-ARBA"/>
</dbReference>
<sequence length="667" mass="76045">MRKLPSFSQWKQIFKVLKKKEKITLSIFLVLALSSLIVLVTSLYSNYTKVAPAFGGKYIEGVVGQPRFINPIYGETNDVDRALIDLTFSGLMMYDNKGNLVPDLAESYIASNDGKNYEFTLKNNIFWHDGQPLTVDDVIFTIKTIQNSDYKSPLRANWIDVDAQKLSDNSFRLVLRSPYNSFLENCTLKIIPKHIWQNISPENFTLSSYNLQPIGSGPFQFVSLDQTNSGFIKTLNLKSNRKYYSHPSFISDLSFQFFEDKNNLTKSANAKMINGFTLSAFDNNEKDAEKQVRQGWGSQKFDTYSFSLPRYFAVFFNNQKSSMFSDKNLRDALIYATNKDEFIQRISSETKVNTEKVDSPILPNFYDYQPPTAVYGFDLDKANALLDKSGFKKNEAGQRTKSKTKTPAFQFKSYLKIGSTGTEVTQLQSCLAKLDENFKTILQNETSGKYTSITDKAVSEFQKKYLPDSKPTGETGSATRQKLNEVCFTSNDNSQQFTITITTADQPQLIMAANLIKNYWQKLGISVEIKALSLTDLKPIIKSRSYDALLYGQALGAEPDLYPFWYSSQKIDPGLNLSAYENKTIDQLLKDARETLDSSIKKQKYEQLQNVLIKDSPALFLYNPNYVYWVSNSIKGINTDKIIDPSERFSNITNWYIKTKRVWSIGF</sequence>
<comment type="similarity">
    <text evidence="1">Belongs to the bacterial solute-binding protein 5 family.</text>
</comment>
<evidence type="ECO:0000256" key="1">
    <source>
        <dbReference type="ARBA" id="ARBA00005695"/>
    </source>
</evidence>
<dbReference type="Pfam" id="PF01471">
    <property type="entry name" value="PG_binding_1"/>
    <property type="match status" value="1"/>
</dbReference>
<comment type="caution">
    <text evidence="7">The sequence shown here is derived from an EMBL/GenBank/DDBJ whole genome shotgun (WGS) entry which is preliminary data.</text>
</comment>
<feature type="transmembrane region" description="Helical" evidence="4">
    <location>
        <begin position="23"/>
        <end position="44"/>
    </location>
</feature>